<organism evidence="2 3">
    <name type="scientific">Pendulispora rubella</name>
    <dbReference type="NCBI Taxonomy" id="2741070"/>
    <lineage>
        <taxon>Bacteria</taxon>
        <taxon>Pseudomonadati</taxon>
        <taxon>Myxococcota</taxon>
        <taxon>Myxococcia</taxon>
        <taxon>Myxococcales</taxon>
        <taxon>Sorangiineae</taxon>
        <taxon>Pendulisporaceae</taxon>
        <taxon>Pendulispora</taxon>
    </lineage>
</organism>
<dbReference type="RefSeq" id="WP_394836236.1">
    <property type="nucleotide sequence ID" value="NZ_CP089929.1"/>
</dbReference>
<feature type="region of interest" description="Disordered" evidence="1">
    <location>
        <begin position="672"/>
        <end position="693"/>
    </location>
</feature>
<sequence length="693" mass="72779">MNPPSGAAYPSGGAVGQGYQGEEYVPPIMSLGLCYRVTNDTAAQQNYGAAGSRLLEAMSTPAGSGGQQPSTDSGYGIRNYGVGMAFGYDWLYPALSSSTRQRVIDSLNTWIDWYDASGFSRDQPIGNYFAGYLLAKTATALATDGENSKAAAYFDDVNTRLWGKLVKPAFQRSMTGGGWPEGWGYGPKAVRSVIEFLWAAKTARNLDWISEVPQARDQANYLSYFAWPSLKHMDDQGTVRAGTNIAPSASLASAIATVLGELGDAAASRARSFAADVIAANDDRSPWQKFLYWDPSAAKAPYQDANLSYLAKGPGHVAMRSAWKSDAVWGALESGTYINAPDSGEQMFNQGSLSITVGDAPVLVNGTGWIPQVAGTSGEDFVYQDSWGKKSRTLYNTFFVMDSNNPYNPGQASVPPEQAQTRVERYEEGGLFVRARAADVEQMYKGGSLKNFTRDLVYLRPGTFVLFDRTSVASGSADQWLAFHVPAAPATISTSGGPRFDISAGSVHPLLPRNANVQPVSLPGGVVRLEEHSAAGADQQWLTVINAGGAAPEHVRLSSADGNVAGGNVVGVLVQSARNQVVLFPGDVADTSTTKNARYTVRQSADADHLLVDVAPGGYSVTASGSGGNLTVDVKQGGSLQASAQGQLCYSVSMSGEVKACPAAPAAVSITGASTDPASTGDGSTNGASAACP</sequence>
<dbReference type="InterPro" id="IPR008929">
    <property type="entry name" value="Chondroitin_lyas"/>
</dbReference>
<dbReference type="EMBL" id="CP089983">
    <property type="protein sequence ID" value="WXB06587.1"/>
    <property type="molecule type" value="Genomic_DNA"/>
</dbReference>
<dbReference type="Proteomes" id="UP001374803">
    <property type="component" value="Chromosome"/>
</dbReference>
<dbReference type="SUPFAM" id="SSF48230">
    <property type="entry name" value="Chondroitin AC/alginate lyase"/>
    <property type="match status" value="1"/>
</dbReference>
<dbReference type="Gene3D" id="1.50.10.100">
    <property type="entry name" value="Chondroitin AC/alginate lyase"/>
    <property type="match status" value="1"/>
</dbReference>
<accession>A0ABZ2L732</accession>
<evidence type="ECO:0000313" key="2">
    <source>
        <dbReference type="EMBL" id="WXB06587.1"/>
    </source>
</evidence>
<proteinExistence type="predicted"/>
<evidence type="ECO:0000256" key="1">
    <source>
        <dbReference type="SAM" id="MobiDB-lite"/>
    </source>
</evidence>
<reference evidence="2" key="1">
    <citation type="submission" date="2021-12" db="EMBL/GenBank/DDBJ databases">
        <title>Discovery of the Pendulisporaceae a myxobacterial family with distinct sporulation behavior and unique specialized metabolism.</title>
        <authorList>
            <person name="Garcia R."/>
            <person name="Popoff A."/>
            <person name="Bader C.D."/>
            <person name="Loehr J."/>
            <person name="Walesch S."/>
            <person name="Walt C."/>
            <person name="Boldt J."/>
            <person name="Bunk B."/>
            <person name="Haeckl F.J.F.P.J."/>
            <person name="Gunesch A.P."/>
            <person name="Birkelbach J."/>
            <person name="Nuebel U."/>
            <person name="Pietschmann T."/>
            <person name="Bach T."/>
            <person name="Mueller R."/>
        </authorList>
    </citation>
    <scope>NUCLEOTIDE SEQUENCE</scope>
    <source>
        <strain evidence="2">MSr11367</strain>
    </source>
</reference>
<evidence type="ECO:0000313" key="3">
    <source>
        <dbReference type="Proteomes" id="UP001374803"/>
    </source>
</evidence>
<dbReference type="Gene3D" id="2.70.98.70">
    <property type="match status" value="1"/>
</dbReference>
<gene>
    <name evidence="2" type="ORF">LVJ94_04920</name>
</gene>
<protein>
    <submittedName>
        <fullName evidence="2">Uncharacterized protein</fullName>
    </submittedName>
</protein>
<name>A0ABZ2L732_9BACT</name>
<keyword evidence="3" id="KW-1185">Reference proteome</keyword>